<gene>
    <name evidence="2" type="ORF">RFULGI_LOCUS6176</name>
</gene>
<feature type="domain" description="DUF7869" evidence="1">
    <location>
        <begin position="38"/>
        <end position="109"/>
    </location>
</feature>
<dbReference type="EMBL" id="CAJVPZ010007702">
    <property type="protein sequence ID" value="CAG8589563.1"/>
    <property type="molecule type" value="Genomic_DNA"/>
</dbReference>
<comment type="caution">
    <text evidence="2">The sequence shown here is derived from an EMBL/GenBank/DDBJ whole genome shotgun (WGS) entry which is preliminary data.</text>
</comment>
<dbReference type="Pfam" id="PF25273">
    <property type="entry name" value="DUF7869"/>
    <property type="match status" value="1"/>
</dbReference>
<evidence type="ECO:0000259" key="1">
    <source>
        <dbReference type="Pfam" id="PF25273"/>
    </source>
</evidence>
<dbReference type="InterPro" id="IPR057191">
    <property type="entry name" value="DUF7869"/>
</dbReference>
<evidence type="ECO:0000313" key="3">
    <source>
        <dbReference type="Proteomes" id="UP000789396"/>
    </source>
</evidence>
<dbReference type="Proteomes" id="UP000789396">
    <property type="component" value="Unassembled WGS sequence"/>
</dbReference>
<dbReference type="PANTHER" id="PTHR34415:SF1">
    <property type="entry name" value="INTEGRASE CATALYTIC DOMAIN-CONTAINING PROTEIN"/>
    <property type="match status" value="1"/>
</dbReference>
<organism evidence="2 3">
    <name type="scientific">Racocetra fulgida</name>
    <dbReference type="NCBI Taxonomy" id="60492"/>
    <lineage>
        <taxon>Eukaryota</taxon>
        <taxon>Fungi</taxon>
        <taxon>Fungi incertae sedis</taxon>
        <taxon>Mucoromycota</taxon>
        <taxon>Glomeromycotina</taxon>
        <taxon>Glomeromycetes</taxon>
        <taxon>Diversisporales</taxon>
        <taxon>Gigasporaceae</taxon>
        <taxon>Racocetra</taxon>
    </lineage>
</organism>
<evidence type="ECO:0000313" key="2">
    <source>
        <dbReference type="EMBL" id="CAG8589563.1"/>
    </source>
</evidence>
<dbReference type="OrthoDB" id="2384130at2759"/>
<name>A0A9N9C744_9GLOM</name>
<sequence length="120" mass="13997">MEEEFEEINQFNKISEEIDKNDRIAVNNLIDKLRSCCSCKNSCIEKVVPSLLQSLVLEIEYRFQIKGHTRNSVDHRFGLTKQKYARSEVWCMNQLAEVIEKSASNNMPVNLENQIGLFRD</sequence>
<accession>A0A9N9C744</accession>
<protein>
    <submittedName>
        <fullName evidence="2">9797_t:CDS:1</fullName>
    </submittedName>
</protein>
<keyword evidence="3" id="KW-1185">Reference proteome</keyword>
<dbReference type="PANTHER" id="PTHR34415">
    <property type="entry name" value="INTEGRASE CATALYTIC DOMAIN-CONTAINING PROTEIN"/>
    <property type="match status" value="1"/>
</dbReference>
<reference evidence="2" key="1">
    <citation type="submission" date="2021-06" db="EMBL/GenBank/DDBJ databases">
        <authorList>
            <person name="Kallberg Y."/>
            <person name="Tangrot J."/>
            <person name="Rosling A."/>
        </authorList>
    </citation>
    <scope>NUCLEOTIDE SEQUENCE</scope>
    <source>
        <strain evidence="2">IN212</strain>
    </source>
</reference>
<dbReference type="AlphaFoldDB" id="A0A9N9C744"/>
<proteinExistence type="predicted"/>